<keyword evidence="3" id="KW-1185">Reference proteome</keyword>
<evidence type="ECO:0000313" key="2">
    <source>
        <dbReference type="EMBL" id="AGA25963.1"/>
    </source>
</evidence>
<name>L0DAV2_SINAD</name>
<feature type="compositionally biased region" description="Gly residues" evidence="1">
    <location>
        <begin position="103"/>
        <end position="122"/>
    </location>
</feature>
<accession>L0DAV2</accession>
<gene>
    <name evidence="2" type="ordered locus">Sinac_1584</name>
</gene>
<dbReference type="Proteomes" id="UP000010798">
    <property type="component" value="Chromosome"/>
</dbReference>
<sequence length="234" mass="22781">MRRQFEFHPDLSECLLEDRLLLALPPGLAPSPFMSINSATNQMVPAGTSGGGGSGGGGGGLVSPGPTYFYLRIGVNLGGVAQAGSSLGGTVSVFGLNTRATTSGGGGGGGGGGGNGGGSGRNGTGGNSGFGANFSAGYSFALSSLNNFGTNFPTLGSVPVHTYGGGGDPVADAPANSNDSGNPPEGNPNDLLTPQPGTDNVEQAPSGDLVNRSLGKSRDAAASLLQGPALSNRR</sequence>
<feature type="region of interest" description="Disordered" evidence="1">
    <location>
        <begin position="163"/>
        <end position="234"/>
    </location>
</feature>
<evidence type="ECO:0000256" key="1">
    <source>
        <dbReference type="SAM" id="MobiDB-lite"/>
    </source>
</evidence>
<protein>
    <submittedName>
        <fullName evidence="2">Uncharacterized protein</fullName>
    </submittedName>
</protein>
<organism evidence="2 3">
    <name type="scientific">Singulisphaera acidiphila (strain ATCC BAA-1392 / DSM 18658 / VKM B-2454 / MOB10)</name>
    <dbReference type="NCBI Taxonomy" id="886293"/>
    <lineage>
        <taxon>Bacteria</taxon>
        <taxon>Pseudomonadati</taxon>
        <taxon>Planctomycetota</taxon>
        <taxon>Planctomycetia</taxon>
        <taxon>Isosphaerales</taxon>
        <taxon>Isosphaeraceae</taxon>
        <taxon>Singulisphaera</taxon>
    </lineage>
</organism>
<feature type="region of interest" description="Disordered" evidence="1">
    <location>
        <begin position="101"/>
        <end position="122"/>
    </location>
</feature>
<evidence type="ECO:0000313" key="3">
    <source>
        <dbReference type="Proteomes" id="UP000010798"/>
    </source>
</evidence>
<reference evidence="2 3" key="1">
    <citation type="submission" date="2012-02" db="EMBL/GenBank/DDBJ databases">
        <title>Complete sequence of chromosome of Singulisphaera acidiphila DSM 18658.</title>
        <authorList>
            <consortium name="US DOE Joint Genome Institute (JGI-PGF)"/>
            <person name="Lucas S."/>
            <person name="Copeland A."/>
            <person name="Lapidus A."/>
            <person name="Glavina del Rio T."/>
            <person name="Dalin E."/>
            <person name="Tice H."/>
            <person name="Bruce D."/>
            <person name="Goodwin L."/>
            <person name="Pitluck S."/>
            <person name="Peters L."/>
            <person name="Ovchinnikova G."/>
            <person name="Chertkov O."/>
            <person name="Kyrpides N."/>
            <person name="Mavromatis K."/>
            <person name="Ivanova N."/>
            <person name="Brettin T."/>
            <person name="Detter J.C."/>
            <person name="Han C."/>
            <person name="Larimer F."/>
            <person name="Land M."/>
            <person name="Hauser L."/>
            <person name="Markowitz V."/>
            <person name="Cheng J.-F."/>
            <person name="Hugenholtz P."/>
            <person name="Woyke T."/>
            <person name="Wu D."/>
            <person name="Tindall B."/>
            <person name="Pomrenke H."/>
            <person name="Brambilla E."/>
            <person name="Klenk H.-P."/>
            <person name="Eisen J.A."/>
        </authorList>
    </citation>
    <scope>NUCLEOTIDE SEQUENCE [LARGE SCALE GENOMIC DNA]</scope>
    <source>
        <strain evidence="3">ATCC BAA-1392 / DSM 18658 / VKM B-2454 / MOB10</strain>
    </source>
</reference>
<dbReference type="HOGENOM" id="CLU_1184418_0_0_0"/>
<proteinExistence type="predicted"/>
<dbReference type="EMBL" id="CP003364">
    <property type="protein sequence ID" value="AGA25963.1"/>
    <property type="molecule type" value="Genomic_DNA"/>
</dbReference>
<dbReference type="KEGG" id="saci:Sinac_1584"/>
<dbReference type="AlphaFoldDB" id="L0DAV2"/>
<feature type="compositionally biased region" description="Polar residues" evidence="1">
    <location>
        <begin position="190"/>
        <end position="203"/>
    </location>
</feature>